<feature type="region of interest" description="Disordered" evidence="1">
    <location>
        <begin position="1"/>
        <end position="36"/>
    </location>
</feature>
<evidence type="ECO:0000256" key="1">
    <source>
        <dbReference type="SAM" id="MobiDB-lite"/>
    </source>
</evidence>
<feature type="compositionally biased region" description="Basic and acidic residues" evidence="1">
    <location>
        <begin position="63"/>
        <end position="72"/>
    </location>
</feature>
<dbReference type="Proteomes" id="UP000701801">
    <property type="component" value="Unassembled WGS sequence"/>
</dbReference>
<feature type="compositionally biased region" description="Basic and acidic residues" evidence="1">
    <location>
        <begin position="14"/>
        <end position="27"/>
    </location>
</feature>
<accession>A0A9N9LZF5</accession>
<evidence type="ECO:0000313" key="3">
    <source>
        <dbReference type="Proteomes" id="UP000701801"/>
    </source>
</evidence>
<protein>
    <submittedName>
        <fullName evidence="2">Uncharacterized protein</fullName>
    </submittedName>
</protein>
<reference evidence="2" key="1">
    <citation type="submission" date="2021-07" db="EMBL/GenBank/DDBJ databases">
        <authorList>
            <person name="Durling M."/>
        </authorList>
    </citation>
    <scope>NUCLEOTIDE SEQUENCE</scope>
</reference>
<dbReference type="AlphaFoldDB" id="A0A9N9LZF5"/>
<dbReference type="EMBL" id="CAJVRM010000743">
    <property type="protein sequence ID" value="CAG8983884.1"/>
    <property type="molecule type" value="Genomic_DNA"/>
</dbReference>
<feature type="compositionally biased region" description="Basic residues" evidence="1">
    <location>
        <begin position="1"/>
        <end position="11"/>
    </location>
</feature>
<proteinExistence type="predicted"/>
<feature type="region of interest" description="Disordered" evidence="1">
    <location>
        <begin position="52"/>
        <end position="95"/>
    </location>
</feature>
<sequence>MQQSQLHRRSSNTKGDESIVEPQHHELPAGFSTTSTNKVDCHVSKRLFALDGDPFLAPKKQRYHEAYRRDSKNGAMLDPTEQSSEPKQIRQSHEK</sequence>
<gene>
    <name evidence="2" type="ORF">HYALB_00005523</name>
</gene>
<dbReference type="OrthoDB" id="10553984at2759"/>
<keyword evidence="3" id="KW-1185">Reference proteome</keyword>
<evidence type="ECO:0000313" key="2">
    <source>
        <dbReference type="EMBL" id="CAG8983884.1"/>
    </source>
</evidence>
<comment type="caution">
    <text evidence="2">The sequence shown here is derived from an EMBL/GenBank/DDBJ whole genome shotgun (WGS) entry which is preliminary data.</text>
</comment>
<name>A0A9N9LZF5_9HELO</name>
<organism evidence="2 3">
    <name type="scientific">Hymenoscyphus albidus</name>
    <dbReference type="NCBI Taxonomy" id="595503"/>
    <lineage>
        <taxon>Eukaryota</taxon>
        <taxon>Fungi</taxon>
        <taxon>Dikarya</taxon>
        <taxon>Ascomycota</taxon>
        <taxon>Pezizomycotina</taxon>
        <taxon>Leotiomycetes</taxon>
        <taxon>Helotiales</taxon>
        <taxon>Helotiaceae</taxon>
        <taxon>Hymenoscyphus</taxon>
    </lineage>
</organism>